<comment type="caution">
    <text evidence="2">The sequence shown here is derived from an EMBL/GenBank/DDBJ whole genome shotgun (WGS) entry which is preliminary data.</text>
</comment>
<gene>
    <name evidence="2" type="ORF">ATI02_4330</name>
</gene>
<protein>
    <submittedName>
        <fullName evidence="2">Uncharacterized protein</fullName>
    </submittedName>
</protein>
<dbReference type="RefSeq" id="WP_100847281.1">
    <property type="nucleotide sequence ID" value="NZ_PHHE01000001.1"/>
</dbReference>
<feature type="region of interest" description="Disordered" evidence="1">
    <location>
        <begin position="211"/>
        <end position="248"/>
    </location>
</feature>
<name>A0ABX4Q3Q3_9PSED</name>
<accession>A0ABX4Q3Q3</accession>
<sequence length="248" mass="28686">MKEKLKAILKVLKRRNPVETHEPETSIDEDFVPIENDDFLLNSLGLSKIKAIFIEIVWKHAMESSYIICTQRVKAANKVRKEKNYYIGKMPYNGMSESLIEHKLRETYPDFNHAMIERILNDMAIELEAEVIQKILKTEHDDFIYVADNLYKDEFTTALKEVLKRNIPFKHHKTVMEMVWIDAKKRTLKKVAEHLESVNRRVIEPFLNDITADDQPQPIKTTSGGGSLPELKPESVPSPTLPPASFKN</sequence>
<evidence type="ECO:0000313" key="2">
    <source>
        <dbReference type="EMBL" id="PKA71352.1"/>
    </source>
</evidence>
<proteinExistence type="predicted"/>
<dbReference type="EMBL" id="PHHE01000001">
    <property type="protein sequence ID" value="PKA71352.1"/>
    <property type="molecule type" value="Genomic_DNA"/>
</dbReference>
<evidence type="ECO:0000256" key="1">
    <source>
        <dbReference type="SAM" id="MobiDB-lite"/>
    </source>
</evidence>
<evidence type="ECO:0000313" key="3">
    <source>
        <dbReference type="Proteomes" id="UP000232455"/>
    </source>
</evidence>
<reference evidence="2 3" key="1">
    <citation type="submission" date="2017-11" db="EMBL/GenBank/DDBJ databases">
        <title>Genome sequencing of a diverse group of Pseudomonas species.</title>
        <authorList>
            <person name="Loper J."/>
        </authorList>
    </citation>
    <scope>NUCLEOTIDE SEQUENCE [LARGE SCALE GENOMIC DNA]</scope>
    <source>
        <strain evidence="2 3">LMG 25716</strain>
    </source>
</reference>
<organism evidence="2 3">
    <name type="scientific">Pseudomonas baetica</name>
    <dbReference type="NCBI Taxonomy" id="674054"/>
    <lineage>
        <taxon>Bacteria</taxon>
        <taxon>Pseudomonadati</taxon>
        <taxon>Pseudomonadota</taxon>
        <taxon>Gammaproteobacteria</taxon>
        <taxon>Pseudomonadales</taxon>
        <taxon>Pseudomonadaceae</taxon>
        <taxon>Pseudomonas</taxon>
    </lineage>
</organism>
<dbReference type="Proteomes" id="UP000232455">
    <property type="component" value="Unassembled WGS sequence"/>
</dbReference>
<keyword evidence="3" id="KW-1185">Reference proteome</keyword>